<dbReference type="OrthoDB" id="9810181at2"/>
<feature type="transmembrane region" description="Helical" evidence="14">
    <location>
        <begin position="69"/>
        <end position="88"/>
    </location>
</feature>
<evidence type="ECO:0000256" key="8">
    <source>
        <dbReference type="ARBA" id="ARBA00023053"/>
    </source>
</evidence>
<keyword evidence="16" id="KW-1185">Reference proteome</keyword>
<feature type="transmembrane region" description="Helical" evidence="14">
    <location>
        <begin position="186"/>
        <end position="210"/>
    </location>
</feature>
<dbReference type="PROSITE" id="PS50283">
    <property type="entry name" value="NA_SOLUT_SYMP_3"/>
    <property type="match status" value="1"/>
</dbReference>
<keyword evidence="6 14" id="KW-0769">Symport</keyword>
<keyword evidence="9 14" id="KW-0406">Ion transport</keyword>
<keyword evidence="11 14" id="KW-0739">Sodium transport</keyword>
<proteinExistence type="inferred from homology"/>
<organism evidence="15 16">
    <name type="scientific">Rubripirellula reticaptiva</name>
    <dbReference type="NCBI Taxonomy" id="2528013"/>
    <lineage>
        <taxon>Bacteria</taxon>
        <taxon>Pseudomonadati</taxon>
        <taxon>Planctomycetota</taxon>
        <taxon>Planctomycetia</taxon>
        <taxon>Pirellulales</taxon>
        <taxon>Pirellulaceae</taxon>
        <taxon>Rubripirellula</taxon>
    </lineage>
</organism>
<dbReference type="InterPro" id="IPR050277">
    <property type="entry name" value="Sodium:Solute_Symporter"/>
</dbReference>
<keyword evidence="4 14" id="KW-1003">Cell membrane</keyword>
<dbReference type="CDD" id="cd11475">
    <property type="entry name" value="SLC5sbd_PutP"/>
    <property type="match status" value="1"/>
</dbReference>
<protein>
    <recommendedName>
        <fullName evidence="14">Sodium/proline symporter</fullName>
    </recommendedName>
    <alternativeName>
        <fullName evidence="14">Proline permease</fullName>
    </alternativeName>
</protein>
<evidence type="ECO:0000256" key="9">
    <source>
        <dbReference type="ARBA" id="ARBA00023065"/>
    </source>
</evidence>
<dbReference type="GO" id="GO:0005886">
    <property type="term" value="C:plasma membrane"/>
    <property type="evidence" value="ECO:0007669"/>
    <property type="project" value="UniProtKB-SubCell"/>
</dbReference>
<feature type="transmembrane region" description="Helical" evidence="14">
    <location>
        <begin position="6"/>
        <end position="25"/>
    </location>
</feature>
<dbReference type="InterPro" id="IPR038377">
    <property type="entry name" value="Na/Glc_symporter_sf"/>
</dbReference>
<comment type="caution">
    <text evidence="15">The sequence shown here is derived from an EMBL/GenBank/DDBJ whole genome shotgun (WGS) entry which is preliminary data.</text>
</comment>
<dbReference type="NCBIfam" id="TIGR00813">
    <property type="entry name" value="sss"/>
    <property type="match status" value="1"/>
</dbReference>
<evidence type="ECO:0000256" key="12">
    <source>
        <dbReference type="ARBA" id="ARBA00033708"/>
    </source>
</evidence>
<evidence type="ECO:0000256" key="2">
    <source>
        <dbReference type="ARBA" id="ARBA00006434"/>
    </source>
</evidence>
<evidence type="ECO:0000256" key="11">
    <source>
        <dbReference type="ARBA" id="ARBA00023201"/>
    </source>
</evidence>
<feature type="transmembrane region" description="Helical" evidence="14">
    <location>
        <begin position="434"/>
        <end position="453"/>
    </location>
</feature>
<dbReference type="GO" id="GO:0005298">
    <property type="term" value="F:proline:sodium symporter activity"/>
    <property type="evidence" value="ECO:0007669"/>
    <property type="project" value="UniProtKB-UniRule"/>
</dbReference>
<gene>
    <name evidence="15" type="primary">putP_4</name>
    <name evidence="15" type="ORF">Poly59_48900</name>
</gene>
<dbReference type="EMBL" id="SJPX01000005">
    <property type="protein sequence ID" value="TWU48046.1"/>
    <property type="molecule type" value="Genomic_DNA"/>
</dbReference>
<keyword evidence="14" id="KW-0029">Amino-acid transport</keyword>
<feature type="transmembrane region" description="Helical" evidence="14">
    <location>
        <begin position="154"/>
        <end position="179"/>
    </location>
</feature>
<comment type="subcellular location">
    <subcellularLocation>
        <location evidence="1 14">Cell membrane</location>
        <topology evidence="1 14">Multi-pass membrane protein</topology>
    </subcellularLocation>
</comment>
<feature type="transmembrane region" description="Helical" evidence="14">
    <location>
        <begin position="327"/>
        <end position="354"/>
    </location>
</feature>
<feature type="transmembrane region" description="Helical" evidence="14">
    <location>
        <begin position="375"/>
        <end position="397"/>
    </location>
</feature>
<dbReference type="PANTHER" id="PTHR48086:SF3">
    <property type="entry name" value="SODIUM_PROLINE SYMPORTER"/>
    <property type="match status" value="1"/>
</dbReference>
<accession>A0A5C6EK84</accession>
<evidence type="ECO:0000256" key="13">
    <source>
        <dbReference type="RuleBase" id="RU362091"/>
    </source>
</evidence>
<evidence type="ECO:0000256" key="10">
    <source>
        <dbReference type="ARBA" id="ARBA00023136"/>
    </source>
</evidence>
<evidence type="ECO:0000256" key="4">
    <source>
        <dbReference type="ARBA" id="ARBA00022475"/>
    </source>
</evidence>
<keyword evidence="3 14" id="KW-0813">Transport</keyword>
<dbReference type="Pfam" id="PF00474">
    <property type="entry name" value="SSF"/>
    <property type="match status" value="1"/>
</dbReference>
<feature type="transmembrane region" description="Helical" evidence="14">
    <location>
        <begin position="270"/>
        <end position="295"/>
    </location>
</feature>
<comment type="function">
    <text evidence="14">Catalyzes the sodium-dependent uptake of extracellular L-proline.</text>
</comment>
<keyword evidence="10 14" id="KW-0472">Membrane</keyword>
<keyword evidence="7 14" id="KW-1133">Transmembrane helix</keyword>
<feature type="transmembrane region" description="Helical" evidence="14">
    <location>
        <begin position="37"/>
        <end position="57"/>
    </location>
</feature>
<dbReference type="InterPro" id="IPR001734">
    <property type="entry name" value="Na/solute_symporter"/>
</dbReference>
<feature type="transmembrane region" description="Helical" evidence="14">
    <location>
        <begin position="230"/>
        <end position="249"/>
    </location>
</feature>
<evidence type="ECO:0000256" key="1">
    <source>
        <dbReference type="ARBA" id="ARBA00004651"/>
    </source>
</evidence>
<dbReference type="AlphaFoldDB" id="A0A5C6EK84"/>
<feature type="transmembrane region" description="Helical" evidence="14">
    <location>
        <begin position="403"/>
        <end position="427"/>
    </location>
</feature>
<evidence type="ECO:0000256" key="6">
    <source>
        <dbReference type="ARBA" id="ARBA00022847"/>
    </source>
</evidence>
<dbReference type="Proteomes" id="UP000317977">
    <property type="component" value="Unassembled WGS sequence"/>
</dbReference>
<sequence>MKLIGIAIYLVILLVIGMVASRRMKDLRDYYAGDKRFGFWAASFSSRATGESAWLLIGLTGMGAAVGAQALWVVLGEVVGVAAAWIFLCGRFKRMTDRYDSITIPDYLESRLADKTQRIRLVAALTLVVFVTIYVSAQIDAIGTAFESFLGWNYYVGAVVGFSIVLCYIVSGGFVAVVWSDVFQACLMVLGLVALPVFGLMAVGGMDTAVERIHAQDPRLMSLWGPSGPGWSSFFTILGFLAIGLGFLGSPQIFVRFLSMRSEKEIRPGAIVAVIWTLLATLGAVLVGMVGRALLMTPDQSLEDGLGQGGQHVLPMLVDQSVPDWGIGLYIAIVLAAIMSTVDSLLVLASSAFVRDYYQKVRHPEMSDTELLGRSRWVTFGLAGDSLLIAFSVAALVPGRTVFWFAIFGWSGISATFCPTMILSLYWTKLTARGALAAMLAGFVSVPCFKFIAPQLPLVGDSFASLSELPPAFAVSMIVAIVVSLMDHRGQALLDHSHKPWDKEINHA</sequence>
<dbReference type="Gene3D" id="1.20.1730.10">
    <property type="entry name" value="Sodium/glucose cotransporter"/>
    <property type="match status" value="1"/>
</dbReference>
<evidence type="ECO:0000256" key="7">
    <source>
        <dbReference type="ARBA" id="ARBA00022989"/>
    </source>
</evidence>
<keyword evidence="8 14" id="KW-0915">Sodium</keyword>
<feature type="transmembrane region" description="Helical" evidence="14">
    <location>
        <begin position="469"/>
        <end position="486"/>
    </location>
</feature>
<dbReference type="GO" id="GO:0031402">
    <property type="term" value="F:sodium ion binding"/>
    <property type="evidence" value="ECO:0007669"/>
    <property type="project" value="UniProtKB-UniRule"/>
</dbReference>
<evidence type="ECO:0000313" key="16">
    <source>
        <dbReference type="Proteomes" id="UP000317977"/>
    </source>
</evidence>
<evidence type="ECO:0000313" key="15">
    <source>
        <dbReference type="EMBL" id="TWU48046.1"/>
    </source>
</evidence>
<evidence type="ECO:0000256" key="3">
    <source>
        <dbReference type="ARBA" id="ARBA00022448"/>
    </source>
</evidence>
<dbReference type="PANTHER" id="PTHR48086">
    <property type="entry name" value="SODIUM/PROLINE SYMPORTER-RELATED"/>
    <property type="match status" value="1"/>
</dbReference>
<dbReference type="RefSeq" id="WP_146536469.1">
    <property type="nucleotide sequence ID" value="NZ_SJPX01000005.1"/>
</dbReference>
<evidence type="ECO:0000256" key="5">
    <source>
        <dbReference type="ARBA" id="ARBA00022692"/>
    </source>
</evidence>
<feature type="transmembrane region" description="Helical" evidence="14">
    <location>
        <begin position="121"/>
        <end position="142"/>
    </location>
</feature>
<keyword evidence="5 14" id="KW-0812">Transmembrane</keyword>
<dbReference type="InterPro" id="IPR018212">
    <property type="entry name" value="Na/solute_symporter_CS"/>
</dbReference>
<dbReference type="InterPro" id="IPR011851">
    <property type="entry name" value="Na/Pro_symporter"/>
</dbReference>
<evidence type="ECO:0000256" key="14">
    <source>
        <dbReference type="RuleBase" id="RU366012"/>
    </source>
</evidence>
<comment type="catalytic activity">
    <reaction evidence="12">
        <text>L-proline(in) + Na(+)(in) = L-proline(out) + Na(+)(out)</text>
        <dbReference type="Rhea" id="RHEA:28967"/>
        <dbReference type="ChEBI" id="CHEBI:29101"/>
        <dbReference type="ChEBI" id="CHEBI:60039"/>
    </reaction>
</comment>
<dbReference type="PROSITE" id="PS00457">
    <property type="entry name" value="NA_SOLUT_SYMP_2"/>
    <property type="match status" value="1"/>
</dbReference>
<dbReference type="GO" id="GO:0015824">
    <property type="term" value="P:proline transport"/>
    <property type="evidence" value="ECO:0007669"/>
    <property type="project" value="UniProtKB-UniRule"/>
</dbReference>
<name>A0A5C6EK84_9BACT</name>
<comment type="similarity">
    <text evidence="2 13">Belongs to the sodium:solute symporter (SSF) (TC 2.A.21) family.</text>
</comment>
<reference evidence="15 16" key="1">
    <citation type="submission" date="2019-02" db="EMBL/GenBank/DDBJ databases">
        <title>Deep-cultivation of Planctomycetes and their phenomic and genomic characterization uncovers novel biology.</title>
        <authorList>
            <person name="Wiegand S."/>
            <person name="Jogler M."/>
            <person name="Boedeker C."/>
            <person name="Pinto D."/>
            <person name="Vollmers J."/>
            <person name="Rivas-Marin E."/>
            <person name="Kohn T."/>
            <person name="Peeters S.H."/>
            <person name="Heuer A."/>
            <person name="Rast P."/>
            <person name="Oberbeckmann S."/>
            <person name="Bunk B."/>
            <person name="Jeske O."/>
            <person name="Meyerdierks A."/>
            <person name="Storesund J.E."/>
            <person name="Kallscheuer N."/>
            <person name="Luecker S."/>
            <person name="Lage O.M."/>
            <person name="Pohl T."/>
            <person name="Merkel B.J."/>
            <person name="Hornburger P."/>
            <person name="Mueller R.-W."/>
            <person name="Bruemmer F."/>
            <person name="Labrenz M."/>
            <person name="Spormann A.M."/>
            <person name="Op Den Camp H."/>
            <person name="Overmann J."/>
            <person name="Amann R."/>
            <person name="Jetten M.S.M."/>
            <person name="Mascher T."/>
            <person name="Medema M.H."/>
            <person name="Devos D.P."/>
            <person name="Kaster A.-K."/>
            <person name="Ovreas L."/>
            <person name="Rohde M."/>
            <person name="Galperin M.Y."/>
            <person name="Jogler C."/>
        </authorList>
    </citation>
    <scope>NUCLEOTIDE SEQUENCE [LARGE SCALE GENOMIC DNA]</scope>
    <source>
        <strain evidence="15 16">Poly59</strain>
    </source>
</reference>